<dbReference type="GO" id="GO:0003899">
    <property type="term" value="F:DNA-directed RNA polymerase activity"/>
    <property type="evidence" value="ECO:0007669"/>
    <property type="project" value="UniProtKB-UniRule"/>
</dbReference>
<dbReference type="NCBIfam" id="NF003519">
    <property type="entry name" value="PRK05182.2-5"/>
    <property type="match status" value="1"/>
</dbReference>
<dbReference type="Proteomes" id="UP000005540">
    <property type="component" value="Unassembled WGS sequence"/>
</dbReference>
<dbReference type="Pfam" id="PF03118">
    <property type="entry name" value="RNA_pol_A_CTD"/>
    <property type="match status" value="1"/>
</dbReference>
<dbReference type="InterPro" id="IPR011262">
    <property type="entry name" value="DNA-dir_RNA_pol_insert"/>
</dbReference>
<dbReference type="InterPro" id="IPR011773">
    <property type="entry name" value="DNA-dir_RpoA"/>
</dbReference>
<keyword evidence="5 11" id="KW-0808">Transferase</keyword>
<dbReference type="FunFam" id="2.170.120.12:FF:000001">
    <property type="entry name" value="DNA-directed RNA polymerase subunit alpha"/>
    <property type="match status" value="1"/>
</dbReference>
<dbReference type="SUPFAM" id="SSF55257">
    <property type="entry name" value="RBP11-like subunits of RNA polymerase"/>
    <property type="match status" value="1"/>
</dbReference>
<organism evidence="13 14">
    <name type="scientific">Sulfurihydrogenibium yellowstonense SS-5</name>
    <dbReference type="NCBI Taxonomy" id="432331"/>
    <lineage>
        <taxon>Bacteria</taxon>
        <taxon>Pseudomonadati</taxon>
        <taxon>Aquificota</taxon>
        <taxon>Aquificia</taxon>
        <taxon>Aquificales</taxon>
        <taxon>Hydrogenothermaceae</taxon>
        <taxon>Sulfurihydrogenibium</taxon>
    </lineage>
</organism>
<dbReference type="InterPro" id="IPR036603">
    <property type="entry name" value="RBP11-like"/>
</dbReference>
<comment type="catalytic activity">
    <reaction evidence="10 11">
        <text>RNA(n) + a ribonucleoside 5'-triphosphate = RNA(n+1) + diphosphate</text>
        <dbReference type="Rhea" id="RHEA:21248"/>
        <dbReference type="Rhea" id="RHEA-COMP:14527"/>
        <dbReference type="Rhea" id="RHEA-COMP:17342"/>
        <dbReference type="ChEBI" id="CHEBI:33019"/>
        <dbReference type="ChEBI" id="CHEBI:61557"/>
        <dbReference type="ChEBI" id="CHEBI:140395"/>
        <dbReference type="EC" id="2.7.7.6"/>
    </reaction>
</comment>
<evidence type="ECO:0000256" key="6">
    <source>
        <dbReference type="ARBA" id="ARBA00022695"/>
    </source>
</evidence>
<feature type="region of interest" description="Alpha C-terminal domain (alpha-CTD)" evidence="11">
    <location>
        <begin position="256"/>
        <end position="325"/>
    </location>
</feature>
<dbReference type="CDD" id="cd06928">
    <property type="entry name" value="RNAP_alpha_NTD"/>
    <property type="match status" value="1"/>
</dbReference>
<dbReference type="GO" id="GO:0046983">
    <property type="term" value="F:protein dimerization activity"/>
    <property type="evidence" value="ECO:0007669"/>
    <property type="project" value="InterPro"/>
</dbReference>
<name>C4FJK8_9AQUI</name>
<comment type="subunit">
    <text evidence="11">Homodimer. The RNAP catalytic core consists of 2 alpha, 1 beta, 1 beta' and 1 omega subunit. When a sigma factor is associated with the core the holoenzyme is formed, which can initiate transcription.</text>
</comment>
<dbReference type="EMBL" id="ABZS01000058">
    <property type="protein sequence ID" value="EEP60734.1"/>
    <property type="molecule type" value="Genomic_DNA"/>
</dbReference>
<dbReference type="Pfam" id="PF01000">
    <property type="entry name" value="RNA_pol_A_bac"/>
    <property type="match status" value="1"/>
</dbReference>
<evidence type="ECO:0000256" key="3">
    <source>
        <dbReference type="ARBA" id="ARBA00015972"/>
    </source>
</evidence>
<dbReference type="EC" id="2.7.7.6" evidence="2 11"/>
<evidence type="ECO:0000256" key="7">
    <source>
        <dbReference type="ARBA" id="ARBA00023163"/>
    </source>
</evidence>
<comment type="domain">
    <text evidence="11">The N-terminal domain is essential for RNAP assembly and basal transcription, whereas the C-terminal domain is involved in interaction with transcriptional regulators and with upstream promoter elements.</text>
</comment>
<evidence type="ECO:0000256" key="4">
    <source>
        <dbReference type="ARBA" id="ARBA00022478"/>
    </source>
</evidence>
<dbReference type="GO" id="GO:0006351">
    <property type="term" value="P:DNA-templated transcription"/>
    <property type="evidence" value="ECO:0007669"/>
    <property type="project" value="UniProtKB-UniRule"/>
</dbReference>
<dbReference type="InterPro" id="IPR036643">
    <property type="entry name" value="RNApol_insert_sf"/>
</dbReference>
<evidence type="ECO:0000256" key="9">
    <source>
        <dbReference type="ARBA" id="ARBA00033070"/>
    </source>
</evidence>
<comment type="similarity">
    <text evidence="1 11">Belongs to the RNA polymerase alpha chain family.</text>
</comment>
<dbReference type="SUPFAM" id="SSF47789">
    <property type="entry name" value="C-terminal domain of RNA polymerase alpha subunit"/>
    <property type="match status" value="1"/>
</dbReference>
<dbReference type="GO" id="GO:0005737">
    <property type="term" value="C:cytoplasm"/>
    <property type="evidence" value="ECO:0007669"/>
    <property type="project" value="UniProtKB-ARBA"/>
</dbReference>
<dbReference type="Gene3D" id="1.10.150.20">
    <property type="entry name" value="5' to 3' exonuclease, C-terminal subdomain"/>
    <property type="match status" value="1"/>
</dbReference>
<dbReference type="Pfam" id="PF01193">
    <property type="entry name" value="RNA_pol_L"/>
    <property type="match status" value="1"/>
</dbReference>
<keyword evidence="7 11" id="KW-0804">Transcription</keyword>
<feature type="domain" description="DNA-directed RNA polymerase RpoA/D/Rpb3-type" evidence="12">
    <location>
        <begin position="23"/>
        <end position="230"/>
    </location>
</feature>
<gene>
    <name evidence="11 13" type="primary">rpoA</name>
    <name evidence="13" type="ORF">SULYE_0756</name>
</gene>
<keyword evidence="6 11" id="KW-0548">Nucleotidyltransferase</keyword>
<proteinExistence type="inferred from homology"/>
<dbReference type="NCBIfam" id="NF003513">
    <property type="entry name" value="PRK05182.1-2"/>
    <property type="match status" value="1"/>
</dbReference>
<evidence type="ECO:0000256" key="2">
    <source>
        <dbReference type="ARBA" id="ARBA00012418"/>
    </source>
</evidence>
<evidence type="ECO:0000313" key="14">
    <source>
        <dbReference type="Proteomes" id="UP000005540"/>
    </source>
</evidence>
<reference evidence="13 14" key="1">
    <citation type="submission" date="2009-04" db="EMBL/GenBank/DDBJ databases">
        <authorList>
            <person name="Reysenbach A.-L."/>
            <person name="Heidelberg J.F."/>
            <person name="Nelson W.C."/>
        </authorList>
    </citation>
    <scope>NUCLEOTIDE SEQUENCE [LARGE SCALE GENOMIC DNA]</scope>
    <source>
        <strain evidence="13 14">SS-5</strain>
    </source>
</reference>
<dbReference type="InterPro" id="IPR011263">
    <property type="entry name" value="DNA-dir_RNA_pol_RpoA/D/Rpb3"/>
</dbReference>
<dbReference type="RefSeq" id="WP_007546556.1">
    <property type="nucleotide sequence ID" value="NZ_ABZS01000058.1"/>
</dbReference>
<feature type="region of interest" description="Alpha N-terminal domain (alpha-NTD)" evidence="11">
    <location>
        <begin position="1"/>
        <end position="238"/>
    </location>
</feature>
<evidence type="ECO:0000313" key="13">
    <source>
        <dbReference type="EMBL" id="EEP60734.1"/>
    </source>
</evidence>
<dbReference type="HAMAP" id="MF_00059">
    <property type="entry name" value="RNApol_bact_RpoA"/>
    <property type="match status" value="1"/>
</dbReference>
<dbReference type="Gene3D" id="2.170.120.12">
    <property type="entry name" value="DNA-directed RNA polymerase, insert domain"/>
    <property type="match status" value="1"/>
</dbReference>
<dbReference type="Gene3D" id="3.30.1360.10">
    <property type="entry name" value="RNA polymerase, RBP11-like subunit"/>
    <property type="match status" value="1"/>
</dbReference>
<evidence type="ECO:0000256" key="5">
    <source>
        <dbReference type="ARBA" id="ARBA00022679"/>
    </source>
</evidence>
<dbReference type="InterPro" id="IPR011260">
    <property type="entry name" value="RNAP_asu_C"/>
</dbReference>
<keyword evidence="14" id="KW-1185">Reference proteome</keyword>
<keyword evidence="4 11" id="KW-0240">DNA-directed RNA polymerase</keyword>
<comment type="function">
    <text evidence="11">DNA-dependent RNA polymerase catalyzes the transcription of DNA into RNA using the four ribonucleoside triphosphates as substrates.</text>
</comment>
<evidence type="ECO:0000256" key="11">
    <source>
        <dbReference type="HAMAP-Rule" id="MF_00059"/>
    </source>
</evidence>
<sequence length="325" mass="36254">MSLLDFVMPTKIYWDEATKTDTYGKLYVEPLERGFGITIGNALRRVLLSSLPGGAITAVKIMGVPHEFTTIKGVIEDVAEIVLNLKQIRLKIDENIERDFAILEAENVGKVYAKDIKFPAGIELVTPDVHICTISEPTKLQMEFRVERGIGYKTVEELEPISEIGWIIIDTAFSPIKRVAFNVEPTRVGDKTDYDKLILEIETDGTITPDEALTKASNILIDHFNILQKPTVKKVQVIKKTVAPKPEEIKIEEDKLSLSIDELEISSRAINNLRKLGINTIGDLVRLSEEDLKEAKSIGRKSIKEIKDALAEMGLELAPSKSTSQ</sequence>
<dbReference type="GO" id="GO:0003677">
    <property type="term" value="F:DNA binding"/>
    <property type="evidence" value="ECO:0007669"/>
    <property type="project" value="UniProtKB-UniRule"/>
</dbReference>
<dbReference type="OrthoDB" id="9805706at2"/>
<dbReference type="AlphaFoldDB" id="C4FJK8"/>
<protein>
    <recommendedName>
        <fullName evidence="3 11">DNA-directed RNA polymerase subunit alpha</fullName>
        <shortName evidence="11">RNAP subunit alpha</shortName>
        <ecNumber evidence="2 11">2.7.7.6</ecNumber>
    </recommendedName>
    <alternativeName>
        <fullName evidence="9 11">RNA polymerase subunit alpha</fullName>
    </alternativeName>
    <alternativeName>
        <fullName evidence="8 11">Transcriptase subunit alpha</fullName>
    </alternativeName>
</protein>
<dbReference type="SMART" id="SM00662">
    <property type="entry name" value="RPOLD"/>
    <property type="match status" value="1"/>
</dbReference>
<dbReference type="SUPFAM" id="SSF56553">
    <property type="entry name" value="Insert subdomain of RNA polymerase alpha subunit"/>
    <property type="match status" value="1"/>
</dbReference>
<evidence type="ECO:0000256" key="10">
    <source>
        <dbReference type="ARBA" id="ARBA00048552"/>
    </source>
</evidence>
<comment type="caution">
    <text evidence="13">The sequence shown here is derived from an EMBL/GenBank/DDBJ whole genome shotgun (WGS) entry which is preliminary data.</text>
</comment>
<evidence type="ECO:0000259" key="12">
    <source>
        <dbReference type="SMART" id="SM00662"/>
    </source>
</evidence>
<evidence type="ECO:0000256" key="1">
    <source>
        <dbReference type="ARBA" id="ARBA00007123"/>
    </source>
</evidence>
<accession>C4FJK8</accession>
<dbReference type="GO" id="GO:0000428">
    <property type="term" value="C:DNA-directed RNA polymerase complex"/>
    <property type="evidence" value="ECO:0007669"/>
    <property type="project" value="UniProtKB-KW"/>
</dbReference>
<evidence type="ECO:0000256" key="8">
    <source>
        <dbReference type="ARBA" id="ARBA00032524"/>
    </source>
</evidence>
<dbReference type="NCBIfam" id="TIGR02027">
    <property type="entry name" value="rpoA"/>
    <property type="match status" value="1"/>
</dbReference>